<comment type="caution">
    <text evidence="1">The sequence shown here is derived from an EMBL/GenBank/DDBJ whole genome shotgun (WGS) entry which is preliminary data.</text>
</comment>
<protein>
    <submittedName>
        <fullName evidence="1">Uncharacterized protein</fullName>
    </submittedName>
</protein>
<dbReference type="Gene3D" id="3.30.70.270">
    <property type="match status" value="1"/>
</dbReference>
<accession>A0A9Q3GYF4</accession>
<dbReference type="OrthoDB" id="6776860at2759"/>
<name>A0A9Q3GYF4_9BASI</name>
<dbReference type="Proteomes" id="UP000765509">
    <property type="component" value="Unassembled WGS sequence"/>
</dbReference>
<reference evidence="1" key="1">
    <citation type="submission" date="2021-03" db="EMBL/GenBank/DDBJ databases">
        <title>Draft genome sequence of rust myrtle Austropuccinia psidii MF-1, a brazilian biotype.</title>
        <authorList>
            <person name="Quecine M.C."/>
            <person name="Pachon D.M.R."/>
            <person name="Bonatelli M.L."/>
            <person name="Correr F.H."/>
            <person name="Franceschini L.M."/>
            <person name="Leite T.F."/>
            <person name="Margarido G.R.A."/>
            <person name="Almeida C.A."/>
            <person name="Ferrarezi J.A."/>
            <person name="Labate C.A."/>
        </authorList>
    </citation>
    <scope>NUCLEOTIDE SEQUENCE</scope>
    <source>
        <strain evidence="1">MF-1</strain>
    </source>
</reference>
<dbReference type="EMBL" id="AVOT02007941">
    <property type="protein sequence ID" value="MBW0484973.1"/>
    <property type="molecule type" value="Genomic_DNA"/>
</dbReference>
<dbReference type="SUPFAM" id="SSF56672">
    <property type="entry name" value="DNA/RNA polymerases"/>
    <property type="match status" value="1"/>
</dbReference>
<evidence type="ECO:0000313" key="1">
    <source>
        <dbReference type="EMBL" id="MBW0484973.1"/>
    </source>
</evidence>
<keyword evidence="2" id="KW-1185">Reference proteome</keyword>
<dbReference type="InterPro" id="IPR043502">
    <property type="entry name" value="DNA/RNA_pol_sf"/>
</dbReference>
<dbReference type="AlphaFoldDB" id="A0A9Q3GYF4"/>
<sequence length="130" mass="15257">MLRKNRPAFAIGGEPLAKIRGHDMELYLHVERPCSPMLRRLLYPASLETRKEIVKLINELLDMDVMRNMGHNDMVEIITPVHISWHDCKYRLCEDFKALTNYKETDRYPISRIPDSLDKLAKAIYIAKMD</sequence>
<dbReference type="InterPro" id="IPR043128">
    <property type="entry name" value="Rev_trsase/Diguanyl_cyclase"/>
</dbReference>
<organism evidence="1 2">
    <name type="scientific">Austropuccinia psidii MF-1</name>
    <dbReference type="NCBI Taxonomy" id="1389203"/>
    <lineage>
        <taxon>Eukaryota</taxon>
        <taxon>Fungi</taxon>
        <taxon>Dikarya</taxon>
        <taxon>Basidiomycota</taxon>
        <taxon>Pucciniomycotina</taxon>
        <taxon>Pucciniomycetes</taxon>
        <taxon>Pucciniales</taxon>
        <taxon>Sphaerophragmiaceae</taxon>
        <taxon>Austropuccinia</taxon>
    </lineage>
</organism>
<gene>
    <name evidence="1" type="ORF">O181_024688</name>
</gene>
<proteinExistence type="predicted"/>
<dbReference type="Gene3D" id="3.10.10.10">
    <property type="entry name" value="HIV Type 1 Reverse Transcriptase, subunit A, domain 1"/>
    <property type="match status" value="1"/>
</dbReference>
<evidence type="ECO:0000313" key="2">
    <source>
        <dbReference type="Proteomes" id="UP000765509"/>
    </source>
</evidence>